<name>A0ABU8WXK3_9BURK</name>
<dbReference type="PANTHER" id="PTHR44051:SF9">
    <property type="entry name" value="GLUTATHIONE S-TRANSFERASE 1"/>
    <property type="match status" value="1"/>
</dbReference>
<sequence length="206" mass="23044">MLTVHHLEKSQSERIVWLCEELDIPYALKRYQREPVGKAAPADYKALHWSGTAPVITDGKVTLAESGAIIEYIVRRHGDGRLTVPPHSPEYADYLFWFHFVNGSLMPSLMMLAAEGGLAAFIGQRAHRSMAALDAHLADHTWLAGNTFTVADIMIGYPLTTRRQFYLPFDLSPYPGVGAYLQRMGDRPAYRWAMDKGDPGMPLLLA</sequence>
<dbReference type="Gene3D" id="3.40.30.10">
    <property type="entry name" value="Glutaredoxin"/>
    <property type="match status" value="1"/>
</dbReference>
<comment type="caution">
    <text evidence="3">The sequence shown here is derived from an EMBL/GenBank/DDBJ whole genome shotgun (WGS) entry which is preliminary data.</text>
</comment>
<protein>
    <submittedName>
        <fullName evidence="3">Glutathione S-transferase</fullName>
        <ecNumber evidence="3">2.5.1.18</ecNumber>
    </submittedName>
</protein>
<dbReference type="PANTHER" id="PTHR44051">
    <property type="entry name" value="GLUTATHIONE S-TRANSFERASE-RELATED"/>
    <property type="match status" value="1"/>
</dbReference>
<dbReference type="InterPro" id="IPR010987">
    <property type="entry name" value="Glutathione-S-Trfase_C-like"/>
</dbReference>
<dbReference type="RefSeq" id="WP_340346755.1">
    <property type="nucleotide sequence ID" value="NZ_JBBKZT010000020.1"/>
</dbReference>
<dbReference type="InterPro" id="IPR004045">
    <property type="entry name" value="Glutathione_S-Trfase_N"/>
</dbReference>
<dbReference type="InterPro" id="IPR036282">
    <property type="entry name" value="Glutathione-S-Trfase_C_sf"/>
</dbReference>
<dbReference type="SUPFAM" id="SSF47616">
    <property type="entry name" value="GST C-terminal domain-like"/>
    <property type="match status" value="1"/>
</dbReference>
<accession>A0ABU8WXK3</accession>
<keyword evidence="3" id="KW-0808">Transferase</keyword>
<evidence type="ECO:0000259" key="2">
    <source>
        <dbReference type="PROSITE" id="PS50405"/>
    </source>
</evidence>
<dbReference type="InterPro" id="IPR036249">
    <property type="entry name" value="Thioredoxin-like_sf"/>
</dbReference>
<dbReference type="Pfam" id="PF13410">
    <property type="entry name" value="GST_C_2"/>
    <property type="match status" value="1"/>
</dbReference>
<dbReference type="GO" id="GO:0004364">
    <property type="term" value="F:glutathione transferase activity"/>
    <property type="evidence" value="ECO:0007669"/>
    <property type="project" value="UniProtKB-EC"/>
</dbReference>
<dbReference type="SFLD" id="SFLDS00019">
    <property type="entry name" value="Glutathione_Transferase_(cytos"/>
    <property type="match status" value="1"/>
</dbReference>
<reference evidence="3 4" key="1">
    <citation type="submission" date="2024-03" db="EMBL/GenBank/DDBJ databases">
        <title>Novel species of the genus Variovorax.</title>
        <authorList>
            <person name="Liu Q."/>
            <person name="Xin Y.-H."/>
        </authorList>
    </citation>
    <scope>NUCLEOTIDE SEQUENCE [LARGE SCALE GENOMIC DNA]</scope>
    <source>
        <strain evidence="3 4">KACC 18900</strain>
    </source>
</reference>
<evidence type="ECO:0000259" key="1">
    <source>
        <dbReference type="PROSITE" id="PS50404"/>
    </source>
</evidence>
<dbReference type="CDD" id="cd03046">
    <property type="entry name" value="GST_N_GTT1_like"/>
    <property type="match status" value="1"/>
</dbReference>
<proteinExistence type="predicted"/>
<dbReference type="PROSITE" id="PS50404">
    <property type="entry name" value="GST_NTER"/>
    <property type="match status" value="1"/>
</dbReference>
<dbReference type="SFLD" id="SFLDG00358">
    <property type="entry name" value="Main_(cytGST)"/>
    <property type="match status" value="1"/>
</dbReference>
<dbReference type="Pfam" id="PF13409">
    <property type="entry name" value="GST_N_2"/>
    <property type="match status" value="1"/>
</dbReference>
<dbReference type="EMBL" id="JBBKZT010000020">
    <property type="protein sequence ID" value="MEJ8851212.1"/>
    <property type="molecule type" value="Genomic_DNA"/>
</dbReference>
<dbReference type="Gene3D" id="1.20.1050.10">
    <property type="match status" value="1"/>
</dbReference>
<keyword evidence="4" id="KW-1185">Reference proteome</keyword>
<dbReference type="EC" id="2.5.1.18" evidence="3"/>
<gene>
    <name evidence="3" type="ORF">WKW82_31565</name>
</gene>
<dbReference type="InterPro" id="IPR040079">
    <property type="entry name" value="Glutathione_S-Trfase"/>
</dbReference>
<feature type="domain" description="GST N-terminal" evidence="1">
    <location>
        <begin position="1"/>
        <end position="81"/>
    </location>
</feature>
<dbReference type="SFLD" id="SFLDG01150">
    <property type="entry name" value="Main.1:_Beta-like"/>
    <property type="match status" value="1"/>
</dbReference>
<dbReference type="Proteomes" id="UP001385892">
    <property type="component" value="Unassembled WGS sequence"/>
</dbReference>
<feature type="domain" description="GST C-terminal" evidence="2">
    <location>
        <begin position="87"/>
        <end position="203"/>
    </location>
</feature>
<dbReference type="SUPFAM" id="SSF52833">
    <property type="entry name" value="Thioredoxin-like"/>
    <property type="match status" value="1"/>
</dbReference>
<organism evidence="3 4">
    <name type="scientific">Variovorax rhizosphaerae</name>
    <dbReference type="NCBI Taxonomy" id="1836200"/>
    <lineage>
        <taxon>Bacteria</taxon>
        <taxon>Pseudomonadati</taxon>
        <taxon>Pseudomonadota</taxon>
        <taxon>Betaproteobacteria</taxon>
        <taxon>Burkholderiales</taxon>
        <taxon>Comamonadaceae</taxon>
        <taxon>Variovorax</taxon>
    </lineage>
</organism>
<evidence type="ECO:0000313" key="4">
    <source>
        <dbReference type="Proteomes" id="UP001385892"/>
    </source>
</evidence>
<dbReference type="PROSITE" id="PS50405">
    <property type="entry name" value="GST_CTER"/>
    <property type="match status" value="1"/>
</dbReference>
<evidence type="ECO:0000313" key="3">
    <source>
        <dbReference type="EMBL" id="MEJ8851212.1"/>
    </source>
</evidence>